<reference evidence="2 3" key="1">
    <citation type="journal article" date="2015" name="PLoS ONE">
        <title>Rice-Infecting Pseudomonas Genomes Are Highly Accessorized and Harbor Multiple Putative Virulence Mechanisms to Cause Sheath Brown Rot.</title>
        <authorList>
            <person name="Quibod I.L."/>
            <person name="Grande G."/>
            <person name="Oreiro E.G."/>
            <person name="Borja F.N."/>
            <person name="Dossa G.S."/>
            <person name="Mauleon R."/>
            <person name="Cruz C.V."/>
            <person name="Oliva R."/>
        </authorList>
    </citation>
    <scope>NUCLEOTIDE SEQUENCE [LARGE SCALE GENOMIC DNA]</scope>
    <source>
        <strain evidence="2 3">IRRI 6609</strain>
    </source>
</reference>
<comment type="caution">
    <text evidence="2">The sequence shown here is derived from an EMBL/GenBank/DDBJ whole genome shotgun (WGS) entry which is preliminary data.</text>
</comment>
<feature type="compositionally biased region" description="Basic and acidic residues" evidence="1">
    <location>
        <begin position="1"/>
        <end position="11"/>
    </location>
</feature>
<keyword evidence="3" id="KW-1185">Reference proteome</keyword>
<gene>
    <name evidence="2" type="ORF">PF66_06294</name>
</gene>
<feature type="region of interest" description="Disordered" evidence="1">
    <location>
        <begin position="1"/>
        <end position="35"/>
    </location>
</feature>
<dbReference type="AlphaFoldDB" id="A0A0M9GC08"/>
<evidence type="ECO:0000313" key="2">
    <source>
        <dbReference type="EMBL" id="KPA87212.1"/>
    </source>
</evidence>
<protein>
    <submittedName>
        <fullName evidence="2">Uncharacterized protein</fullName>
    </submittedName>
</protein>
<dbReference type="EMBL" id="JSYZ01000043">
    <property type="protein sequence ID" value="KPA87212.1"/>
    <property type="molecule type" value="Genomic_DNA"/>
</dbReference>
<organism evidence="2 3">
    <name type="scientific">Pseudomonas asplenii</name>
    <dbReference type="NCBI Taxonomy" id="53407"/>
    <lineage>
        <taxon>Bacteria</taxon>
        <taxon>Pseudomonadati</taxon>
        <taxon>Pseudomonadota</taxon>
        <taxon>Gammaproteobacteria</taxon>
        <taxon>Pseudomonadales</taxon>
        <taxon>Pseudomonadaceae</taxon>
        <taxon>Pseudomonas</taxon>
    </lineage>
</organism>
<accession>A0A0M9GC08</accession>
<dbReference type="Proteomes" id="UP000037931">
    <property type="component" value="Unassembled WGS sequence"/>
</dbReference>
<evidence type="ECO:0000313" key="3">
    <source>
        <dbReference type="Proteomes" id="UP000037931"/>
    </source>
</evidence>
<name>A0A0M9GC08_9PSED</name>
<sequence length="79" mass="8760">MADFLVDERSEAGQPGPFPTDEREREGDVPAISGDSVLWHPQRRLTVKKPMDDMTNAGVPVNMHAVRRVACSGRRSLSQ</sequence>
<proteinExistence type="predicted"/>
<evidence type="ECO:0000256" key="1">
    <source>
        <dbReference type="SAM" id="MobiDB-lite"/>
    </source>
</evidence>